<comment type="caution">
    <text evidence="2">The sequence shown here is derived from an EMBL/GenBank/DDBJ whole genome shotgun (WGS) entry which is preliminary data.</text>
</comment>
<keyword evidence="1" id="KW-0812">Transmembrane</keyword>
<evidence type="ECO:0000256" key="1">
    <source>
        <dbReference type="SAM" id="Phobius"/>
    </source>
</evidence>
<reference evidence="2 3" key="1">
    <citation type="submission" date="2024-03" db="EMBL/GenBank/DDBJ databases">
        <title>Sequence of Lycoming College Course Isolates.</title>
        <authorList>
            <person name="Plotts O."/>
            <person name="Newman J."/>
        </authorList>
    </citation>
    <scope>NUCLEOTIDE SEQUENCE [LARGE SCALE GENOMIC DNA]</scope>
    <source>
        <strain evidence="2 3">CJB-3</strain>
    </source>
</reference>
<organism evidence="2 3">
    <name type="scientific">Pedobacter panaciterrae</name>
    <dbReference type="NCBI Taxonomy" id="363849"/>
    <lineage>
        <taxon>Bacteria</taxon>
        <taxon>Pseudomonadati</taxon>
        <taxon>Bacteroidota</taxon>
        <taxon>Sphingobacteriia</taxon>
        <taxon>Sphingobacteriales</taxon>
        <taxon>Sphingobacteriaceae</taxon>
        <taxon>Pedobacter</taxon>
    </lineage>
</organism>
<gene>
    <name evidence="2" type="ORF">WAE58_18965</name>
</gene>
<dbReference type="Proteomes" id="UP001378956">
    <property type="component" value="Unassembled WGS sequence"/>
</dbReference>
<sequence>MIKTLKLQKAVIAFILGILALIAYKVMSVNKVESSNYMLSFAGILFIAGALMLIYPILFAKKDKEGCVELDPEIQEEMVAAEAQVSTTEEPVTEKVVVNEKMGEA</sequence>
<protein>
    <submittedName>
        <fullName evidence="2">Isoleucyl-tRNA synthetase</fullName>
    </submittedName>
</protein>
<keyword evidence="1" id="KW-1133">Transmembrane helix</keyword>
<name>A0ABU8NQK0_9SPHI</name>
<evidence type="ECO:0000313" key="3">
    <source>
        <dbReference type="Proteomes" id="UP001378956"/>
    </source>
</evidence>
<accession>A0ABU8NQK0</accession>
<dbReference type="RefSeq" id="WP_288881901.1">
    <property type="nucleotide sequence ID" value="NZ_CBFGNQ010000007.1"/>
</dbReference>
<keyword evidence="3" id="KW-1185">Reference proteome</keyword>
<keyword evidence="1" id="KW-0472">Membrane</keyword>
<dbReference type="EMBL" id="JBBEUB010000006">
    <property type="protein sequence ID" value="MEJ2904530.1"/>
    <property type="molecule type" value="Genomic_DNA"/>
</dbReference>
<proteinExistence type="predicted"/>
<feature type="transmembrane region" description="Helical" evidence="1">
    <location>
        <begin position="38"/>
        <end position="58"/>
    </location>
</feature>
<evidence type="ECO:0000313" key="2">
    <source>
        <dbReference type="EMBL" id="MEJ2904530.1"/>
    </source>
</evidence>